<dbReference type="InterPro" id="IPR016496">
    <property type="entry name" value="GTPase_HflX"/>
</dbReference>
<accession>A0A926RUS2</accession>
<comment type="caution">
    <text evidence="10">The sequence shown here is derived from an EMBL/GenBank/DDBJ whole genome shotgun (WGS) entry which is preliminary data.</text>
</comment>
<dbReference type="Pfam" id="PF01926">
    <property type="entry name" value="MMR_HSR1"/>
    <property type="match status" value="1"/>
</dbReference>
<keyword evidence="4 8" id="KW-0460">Magnesium</keyword>
<feature type="domain" description="Hflx-type G" evidence="9">
    <location>
        <begin position="203"/>
        <end position="365"/>
    </location>
</feature>
<dbReference type="PROSITE" id="PS51705">
    <property type="entry name" value="G_HFLX"/>
    <property type="match status" value="1"/>
</dbReference>
<dbReference type="GO" id="GO:0046872">
    <property type="term" value="F:metal ion binding"/>
    <property type="evidence" value="ECO:0007669"/>
    <property type="project" value="UniProtKB-KW"/>
</dbReference>
<feature type="binding site" evidence="7">
    <location>
        <begin position="256"/>
        <end position="259"/>
    </location>
    <ligand>
        <name>GTP</name>
        <dbReference type="ChEBI" id="CHEBI:37565"/>
    </ligand>
</feature>
<feature type="binding site" evidence="7">
    <location>
        <begin position="209"/>
        <end position="216"/>
    </location>
    <ligand>
        <name>GTP</name>
        <dbReference type="ChEBI" id="CHEBI:37565"/>
    </ligand>
</feature>
<dbReference type="InterPro" id="IPR006073">
    <property type="entry name" value="GTP-bd"/>
</dbReference>
<reference evidence="10" key="1">
    <citation type="submission" date="2020-09" db="EMBL/GenBank/DDBJ databases">
        <title>A novel bacterium of genus Hazenella, isolated from South China Sea.</title>
        <authorList>
            <person name="Huang H."/>
            <person name="Mo K."/>
            <person name="Hu Y."/>
        </authorList>
    </citation>
    <scope>NUCLEOTIDE SEQUENCE</scope>
    <source>
        <strain evidence="10">IB182357</strain>
    </source>
</reference>
<dbReference type="Pfam" id="PF13167">
    <property type="entry name" value="GTP-bdg_N"/>
    <property type="match status" value="1"/>
</dbReference>
<dbReference type="Gene3D" id="3.40.50.11060">
    <property type="entry name" value="GTPase HflX, N-terminal domain"/>
    <property type="match status" value="1"/>
</dbReference>
<comment type="function">
    <text evidence="6">GTPase that associates with the 50S ribosomal subunit and may have a role during protein synthesis or ribosome biogenesis.</text>
</comment>
<sequence>MKIELNGEHQRERAILVGCGQKQKEWEIRATVSELEQLTETAGAETIHTVFQFRDRYDAKWLVGKGKATEIADLAETDDIDLVIFDQELSPAQIFHLEAVFPCKVIDRTQLILDIFARRAQTKEGRLQVELAQLQYMLPRLTGKGKEMSRLGGGIGTRGPGEKKLETDRRHIRNQISDLKKHLEDVKKHRRLHQERRSKQSLYQIALVGYTNAGKSTLLNKLTGADVLAENQLFATLDPTTRSLELPSGKEVLITDTVGFIRNLPHHLIAAFRSTLEQVREANLLLHVVDMSHPEMTAQINAVEQVLTDLGAGHLPTLMIYNKKDLSHLHEVEKNIQDRIQITAKNDRDIVYLKEKIESHMQRDDVRAQIELPVARGEWIAELYRAGEVLHVTSEEEYMRMQVRMSKLAFEQLSRDLKSVVFENQV</sequence>
<keyword evidence="11" id="KW-1185">Reference proteome</keyword>
<dbReference type="GO" id="GO:0003924">
    <property type="term" value="F:GTPase activity"/>
    <property type="evidence" value="ECO:0007669"/>
    <property type="project" value="UniProtKB-UniRule"/>
</dbReference>
<dbReference type="PANTHER" id="PTHR10229">
    <property type="entry name" value="GTP-BINDING PROTEIN HFLX"/>
    <property type="match status" value="1"/>
</dbReference>
<evidence type="ECO:0000259" key="9">
    <source>
        <dbReference type="PROSITE" id="PS51705"/>
    </source>
</evidence>
<feature type="binding site" evidence="8">
    <location>
        <position position="216"/>
    </location>
    <ligand>
        <name>Mg(2+)</name>
        <dbReference type="ChEBI" id="CHEBI:18420"/>
    </ligand>
</feature>
<evidence type="ECO:0000256" key="2">
    <source>
        <dbReference type="ARBA" id="ARBA00022723"/>
    </source>
</evidence>
<evidence type="ECO:0000256" key="3">
    <source>
        <dbReference type="ARBA" id="ARBA00022741"/>
    </source>
</evidence>
<dbReference type="GO" id="GO:0043022">
    <property type="term" value="F:ribosome binding"/>
    <property type="evidence" value="ECO:0007669"/>
    <property type="project" value="TreeGrafter"/>
</dbReference>
<evidence type="ECO:0000256" key="6">
    <source>
        <dbReference type="HAMAP-Rule" id="MF_00900"/>
    </source>
</evidence>
<comment type="subcellular location">
    <subcellularLocation>
        <location evidence="6">Cytoplasm</location>
    </subcellularLocation>
    <text evidence="6">May associate with membranes.</text>
</comment>
<proteinExistence type="inferred from homology"/>
<evidence type="ECO:0000313" key="10">
    <source>
        <dbReference type="EMBL" id="MBD1372932.1"/>
    </source>
</evidence>
<evidence type="ECO:0000256" key="4">
    <source>
        <dbReference type="ARBA" id="ARBA00022842"/>
    </source>
</evidence>
<protein>
    <recommendedName>
        <fullName evidence="6">GTPase HflX</fullName>
    </recommendedName>
    <alternativeName>
        <fullName evidence="6">GTP-binding protein HflX</fullName>
    </alternativeName>
</protein>
<dbReference type="InterPro" id="IPR030394">
    <property type="entry name" value="G_HFLX_dom"/>
</dbReference>
<organism evidence="10 11">
    <name type="scientific">Polycladospora coralii</name>
    <dbReference type="NCBI Taxonomy" id="2771432"/>
    <lineage>
        <taxon>Bacteria</taxon>
        <taxon>Bacillati</taxon>
        <taxon>Bacillota</taxon>
        <taxon>Bacilli</taxon>
        <taxon>Bacillales</taxon>
        <taxon>Thermoactinomycetaceae</taxon>
        <taxon>Polycladospora</taxon>
    </lineage>
</organism>
<keyword evidence="1 6" id="KW-0963">Cytoplasm</keyword>
<dbReference type="InterPro" id="IPR025121">
    <property type="entry name" value="GTPase_HflX_N"/>
</dbReference>
<dbReference type="CDD" id="cd01878">
    <property type="entry name" value="HflX"/>
    <property type="match status" value="1"/>
</dbReference>
<dbReference type="NCBIfam" id="TIGR03156">
    <property type="entry name" value="GTP_HflX"/>
    <property type="match status" value="1"/>
</dbReference>
<comment type="similarity">
    <text evidence="6">Belongs to the TRAFAC class OBG-HflX-like GTPase superfamily. HflX GTPase family.</text>
</comment>
<dbReference type="InterPro" id="IPR032305">
    <property type="entry name" value="GTP-bd_M"/>
</dbReference>
<feature type="binding site" evidence="8">
    <location>
        <position position="236"/>
    </location>
    <ligand>
        <name>Mg(2+)</name>
        <dbReference type="ChEBI" id="CHEBI:18420"/>
    </ligand>
</feature>
<dbReference type="PIRSF" id="PIRSF006809">
    <property type="entry name" value="GTP-binding_hflX_prd"/>
    <property type="match status" value="1"/>
</dbReference>
<gene>
    <name evidence="6 10" type="primary">hflX</name>
    <name evidence="10" type="ORF">IC620_11245</name>
</gene>
<dbReference type="Gene3D" id="3.40.50.300">
    <property type="entry name" value="P-loop containing nucleotide triphosphate hydrolases"/>
    <property type="match status" value="1"/>
</dbReference>
<dbReference type="AlphaFoldDB" id="A0A926RUS2"/>
<dbReference type="FunFam" id="3.40.50.11060:FF:000001">
    <property type="entry name" value="GTPase HflX"/>
    <property type="match status" value="1"/>
</dbReference>
<feature type="binding site" evidence="7">
    <location>
        <begin position="234"/>
        <end position="238"/>
    </location>
    <ligand>
        <name>GTP</name>
        <dbReference type="ChEBI" id="CHEBI:37565"/>
    </ligand>
</feature>
<keyword evidence="3 6" id="KW-0547">Nucleotide-binding</keyword>
<evidence type="ECO:0000256" key="5">
    <source>
        <dbReference type="ARBA" id="ARBA00023134"/>
    </source>
</evidence>
<dbReference type="GO" id="GO:0005737">
    <property type="term" value="C:cytoplasm"/>
    <property type="evidence" value="ECO:0007669"/>
    <property type="project" value="UniProtKB-SubCell"/>
</dbReference>
<evidence type="ECO:0000313" key="11">
    <source>
        <dbReference type="Proteomes" id="UP000661691"/>
    </source>
</evidence>
<keyword evidence="2 8" id="KW-0479">Metal-binding</keyword>
<dbReference type="SUPFAM" id="SSF52540">
    <property type="entry name" value="P-loop containing nucleoside triphosphate hydrolases"/>
    <property type="match status" value="1"/>
</dbReference>
<dbReference type="PANTHER" id="PTHR10229:SF0">
    <property type="entry name" value="GTP-BINDING PROTEIN 6-RELATED"/>
    <property type="match status" value="1"/>
</dbReference>
<comment type="cofactor">
    <cofactor evidence="8">
        <name>Mg(2+)</name>
        <dbReference type="ChEBI" id="CHEBI:18420"/>
    </cofactor>
</comment>
<dbReference type="InterPro" id="IPR027417">
    <property type="entry name" value="P-loop_NTPase"/>
</dbReference>
<comment type="subunit">
    <text evidence="6">Monomer. Associates with the 50S ribosomal subunit.</text>
</comment>
<dbReference type="InterPro" id="IPR042108">
    <property type="entry name" value="GTPase_HflX_N_sf"/>
</dbReference>
<dbReference type="RefSeq" id="WP_191142234.1">
    <property type="nucleotide sequence ID" value="NZ_JACXAH010000015.1"/>
</dbReference>
<keyword evidence="5 6" id="KW-0342">GTP-binding</keyword>
<dbReference type="Gene3D" id="6.10.250.2860">
    <property type="match status" value="1"/>
</dbReference>
<dbReference type="PRINTS" id="PR00326">
    <property type="entry name" value="GTP1OBG"/>
</dbReference>
<dbReference type="HAMAP" id="MF_00900">
    <property type="entry name" value="GTPase_HflX"/>
    <property type="match status" value="1"/>
</dbReference>
<name>A0A926RUS2_9BACL</name>
<dbReference type="FunFam" id="3.40.50.300:FF:000173">
    <property type="entry name" value="GTPase HflX"/>
    <property type="match status" value="1"/>
</dbReference>
<dbReference type="EMBL" id="JACXAH010000015">
    <property type="protein sequence ID" value="MBD1372932.1"/>
    <property type="molecule type" value="Genomic_DNA"/>
</dbReference>
<feature type="binding site" evidence="7">
    <location>
        <begin position="322"/>
        <end position="325"/>
    </location>
    <ligand>
        <name>GTP</name>
        <dbReference type="ChEBI" id="CHEBI:37565"/>
    </ligand>
</feature>
<dbReference type="Proteomes" id="UP000661691">
    <property type="component" value="Unassembled WGS sequence"/>
</dbReference>
<dbReference type="Pfam" id="PF16360">
    <property type="entry name" value="GTP-bdg_M"/>
    <property type="match status" value="1"/>
</dbReference>
<evidence type="ECO:0000256" key="8">
    <source>
        <dbReference type="PIRSR" id="PIRSR006809-2"/>
    </source>
</evidence>
<dbReference type="GO" id="GO:0005525">
    <property type="term" value="F:GTP binding"/>
    <property type="evidence" value="ECO:0007669"/>
    <property type="project" value="UniProtKB-UniRule"/>
</dbReference>
<evidence type="ECO:0000256" key="7">
    <source>
        <dbReference type="PIRSR" id="PIRSR006809-1"/>
    </source>
</evidence>
<evidence type="ECO:0000256" key="1">
    <source>
        <dbReference type="ARBA" id="ARBA00022490"/>
    </source>
</evidence>